<organism evidence="1 2">
    <name type="scientific">Naegleria lovaniensis</name>
    <name type="common">Amoeba</name>
    <dbReference type="NCBI Taxonomy" id="51637"/>
    <lineage>
        <taxon>Eukaryota</taxon>
        <taxon>Discoba</taxon>
        <taxon>Heterolobosea</taxon>
        <taxon>Tetramitia</taxon>
        <taxon>Eutetramitia</taxon>
        <taxon>Vahlkampfiidae</taxon>
        <taxon>Naegleria</taxon>
    </lineage>
</organism>
<name>A0AA88GRF5_NAELO</name>
<dbReference type="EMBL" id="PYSW02000022">
    <property type="protein sequence ID" value="KAG2382783.1"/>
    <property type="molecule type" value="Genomic_DNA"/>
</dbReference>
<evidence type="ECO:0000313" key="1">
    <source>
        <dbReference type="EMBL" id="KAG2382783.1"/>
    </source>
</evidence>
<keyword evidence="2" id="KW-1185">Reference proteome</keyword>
<dbReference type="GeneID" id="68097205"/>
<comment type="caution">
    <text evidence="1">The sequence shown here is derived from an EMBL/GenBank/DDBJ whole genome shotgun (WGS) entry which is preliminary data.</text>
</comment>
<dbReference type="Proteomes" id="UP000816034">
    <property type="component" value="Unassembled WGS sequence"/>
</dbReference>
<sequence>MKQQVDKSTKEFENLDSMTIFDIVQTKINSLDVVGKDFNKMVSQFSYKSVKQLRGMKWMNYEKQLNELKQQVDQFGKLDPSFLSPSSIEEISNEWLYDDTQVEFSTQNTVVTLIKNTEMFGRCFAFNNTKMETGIFNGKLKLNIWPIRFVLE</sequence>
<accession>A0AA88GRF5</accession>
<reference evidence="1 2" key="1">
    <citation type="journal article" date="2018" name="BMC Genomics">
        <title>The genome of Naegleria lovaniensis, the basis for a comparative approach to unravel pathogenicity factors of the human pathogenic amoeba N. fowleri.</title>
        <authorList>
            <person name="Liechti N."/>
            <person name="Schurch N."/>
            <person name="Bruggmann R."/>
            <person name="Wittwer M."/>
        </authorList>
    </citation>
    <scope>NUCLEOTIDE SEQUENCE [LARGE SCALE GENOMIC DNA]</scope>
    <source>
        <strain evidence="1 2">ATCC 30569</strain>
    </source>
</reference>
<dbReference type="RefSeq" id="XP_044548462.1">
    <property type="nucleotide sequence ID" value="XM_044694424.1"/>
</dbReference>
<proteinExistence type="predicted"/>
<evidence type="ECO:0000313" key="2">
    <source>
        <dbReference type="Proteomes" id="UP000816034"/>
    </source>
</evidence>
<protein>
    <submittedName>
        <fullName evidence="1">Uncharacterized protein</fullName>
    </submittedName>
</protein>
<gene>
    <name evidence="1" type="ORF">C9374_004750</name>
</gene>
<dbReference type="AlphaFoldDB" id="A0AA88GRF5"/>